<dbReference type="AlphaFoldDB" id="A0A1X0NZL4"/>
<comment type="caution">
    <text evidence="2">The sequence shown here is derived from an EMBL/GenBank/DDBJ whole genome shotgun (WGS) entry which is preliminary data.</text>
</comment>
<dbReference type="Proteomes" id="UP000192257">
    <property type="component" value="Unassembled WGS sequence"/>
</dbReference>
<dbReference type="Gene3D" id="1.10.238.10">
    <property type="entry name" value="EF-hand"/>
    <property type="match status" value="1"/>
</dbReference>
<dbReference type="PROSITE" id="PS00018">
    <property type="entry name" value="EF_HAND_1"/>
    <property type="match status" value="1"/>
</dbReference>
<evidence type="ECO:0000256" key="1">
    <source>
        <dbReference type="ARBA" id="ARBA00022837"/>
    </source>
</evidence>
<dbReference type="InterPro" id="IPR018247">
    <property type="entry name" value="EF_Hand_1_Ca_BS"/>
</dbReference>
<evidence type="ECO:0000313" key="3">
    <source>
        <dbReference type="Proteomes" id="UP000192257"/>
    </source>
</evidence>
<organism evidence="2 3">
    <name type="scientific">Trypanosoma theileri</name>
    <dbReference type="NCBI Taxonomy" id="67003"/>
    <lineage>
        <taxon>Eukaryota</taxon>
        <taxon>Discoba</taxon>
        <taxon>Euglenozoa</taxon>
        <taxon>Kinetoplastea</taxon>
        <taxon>Metakinetoplastina</taxon>
        <taxon>Trypanosomatida</taxon>
        <taxon>Trypanosomatidae</taxon>
        <taxon>Trypanosoma</taxon>
    </lineage>
</organism>
<protein>
    <submittedName>
        <fullName evidence="2">Calmodulin-like protein containing EF hand domain</fullName>
    </submittedName>
</protein>
<dbReference type="RefSeq" id="XP_028883999.1">
    <property type="nucleotide sequence ID" value="XM_029024692.1"/>
</dbReference>
<accession>A0A1X0NZL4</accession>
<proteinExistence type="predicted"/>
<dbReference type="GeneID" id="39984472"/>
<sequence length="328" mass="37264">MVFFINAATTVLEVPENIRMRFSRNPTLQELTTAVESHFTTATGHLFLVDKMMLFDEYTFTWMDLYSSLQLSTDCQVYVFHRSQQQQQPSTLTQTPPMSIPSPTRTISCNFPLTNTTISFSSSSSYLPSTPCCYCCCSSSCSHHKWMHTHNNNNNNNNNDILTKHECRCKCTGSGSKNISNDHSSQKKKNDVAKRRWRAMGFGEKLRTTFNEMDIQQKGYLVYTDFKRVINAQQKVFINHSPEALFTLADRDGDNSVSYKDWVGFATTHPAVMESLFTLVPLLPWFSAKRNRSSLRVLPVPSSRAILEYEEARLAEDAAVVMAAVVGR</sequence>
<dbReference type="OrthoDB" id="26525at2759"/>
<keyword evidence="3" id="KW-1185">Reference proteome</keyword>
<dbReference type="SUPFAM" id="SSF47473">
    <property type="entry name" value="EF-hand"/>
    <property type="match status" value="1"/>
</dbReference>
<dbReference type="Gene3D" id="3.10.20.650">
    <property type="match status" value="1"/>
</dbReference>
<keyword evidence="1" id="KW-0106">Calcium</keyword>
<evidence type="ECO:0000313" key="2">
    <source>
        <dbReference type="EMBL" id="ORC89933.1"/>
    </source>
</evidence>
<dbReference type="InterPro" id="IPR011992">
    <property type="entry name" value="EF-hand-dom_pair"/>
</dbReference>
<dbReference type="VEuPathDB" id="TriTrypDB:TM35_000102010"/>
<dbReference type="EMBL" id="NBCO01000010">
    <property type="protein sequence ID" value="ORC89933.1"/>
    <property type="molecule type" value="Genomic_DNA"/>
</dbReference>
<name>A0A1X0NZL4_9TRYP</name>
<reference evidence="2 3" key="1">
    <citation type="submission" date="2017-03" db="EMBL/GenBank/DDBJ databases">
        <title>An alternative strategy for trypanosome survival in the mammalian bloodstream revealed through genome and transcriptome analysis of the ubiquitous bovine parasite Trypanosoma (Megatrypanum) theileri.</title>
        <authorList>
            <person name="Kelly S."/>
            <person name="Ivens A."/>
            <person name="Mott A."/>
            <person name="O'Neill E."/>
            <person name="Emms D."/>
            <person name="Macleod O."/>
            <person name="Voorheis P."/>
            <person name="Matthews J."/>
            <person name="Matthews K."/>
            <person name="Carrington M."/>
        </authorList>
    </citation>
    <scope>NUCLEOTIDE SEQUENCE [LARGE SCALE GENOMIC DNA]</scope>
    <source>
        <strain evidence="2">Edinburgh</strain>
    </source>
</reference>
<gene>
    <name evidence="2" type="ORF">TM35_000102010</name>
</gene>